<dbReference type="SMART" id="SM01118">
    <property type="entry name" value="CYTH"/>
    <property type="match status" value="1"/>
</dbReference>
<accession>A0A5L4XI82</accession>
<dbReference type="EMBL" id="AABTCC010000010">
    <property type="protein sequence ID" value="EAI8859117.1"/>
    <property type="molecule type" value="Genomic_DNA"/>
</dbReference>
<protein>
    <submittedName>
        <fullName evidence="3">CYTH domain-containing protein</fullName>
    </submittedName>
</protein>
<evidence type="ECO:0000259" key="1">
    <source>
        <dbReference type="SMART" id="SM01118"/>
    </source>
</evidence>
<dbReference type="OMA" id="QFYTKIT"/>
<dbReference type="CDD" id="cd07761">
    <property type="entry name" value="CYTH-like_CthTTM-like"/>
    <property type="match status" value="1"/>
</dbReference>
<dbReference type="Gene3D" id="2.40.320.10">
    <property type="entry name" value="Hypothetical Protein Pfu-838710-001"/>
    <property type="match status" value="1"/>
</dbReference>
<keyword evidence="4" id="KW-1185">Reference proteome</keyword>
<dbReference type="InterPro" id="IPR023577">
    <property type="entry name" value="CYTH_domain"/>
</dbReference>
<dbReference type="InterPro" id="IPR033469">
    <property type="entry name" value="CYTH-like_dom_sf"/>
</dbReference>
<proteinExistence type="predicted"/>
<sequence length="462" mass="54936">MVLEIERKFLLNNGFMQIALMLEGVEFKKVNILQFYTKIAPNYEVRFRKTANEFIKTIKIGKGLIRQENETVISEKEFQKQRKNSIANQISKSRYIFKLNNFPCNIDIYNDCLSDLAIFEIEFMKKSDADVFVLPEFLKNYINKEITFDERYKNKNLALFGLPDFKFNYKKTVKMVEKLNHIKLFFGKNISSYDAIRLALLQNYKMILEYKLKYLQGKDQSTLTNLRDALRVSYSLMDIFKFAFDEKIISVFLDTFSQKIRKTTELIRANLLIDYTNTAGFELINSENYNKQRQILEDETILLLSSDTFEKELKEWNIVLNDEDYFYASNNSTPIKTASAYRLRLEILKTIKSIKRKKNYKQIYKQCRDLRAILWYFGDIFGNTNKMIKNLDNLIENLRFLSQCRLFENAKFKDNDSLEFFKKSLNLKILKTIKKADKKSQKITKKIGKFSKKLKVYYTKEI</sequence>
<gene>
    <name evidence="3" type="ORF">AAH17_03915</name>
    <name evidence="2" type="ORF">CX802_04560</name>
</gene>
<dbReference type="EMBL" id="AACCXK010000005">
    <property type="protein sequence ID" value="EAK0452800.1"/>
    <property type="molecule type" value="Genomic_DNA"/>
</dbReference>
<dbReference type="RefSeq" id="WP_002848321.1">
    <property type="nucleotide sequence ID" value="NZ_AACCWO020000042.1"/>
</dbReference>
<comment type="caution">
    <text evidence="3">The sequence shown here is derived from an EMBL/GenBank/DDBJ whole genome shotgun (WGS) entry which is preliminary data.</text>
</comment>
<dbReference type="Proteomes" id="UP000535509">
    <property type="component" value="Unassembled WGS sequence"/>
</dbReference>
<dbReference type="SUPFAM" id="SSF55154">
    <property type="entry name" value="CYTH-like phosphatases"/>
    <property type="match status" value="1"/>
</dbReference>
<reference evidence="3" key="1">
    <citation type="submission" date="2018-05" db="EMBL/GenBank/DDBJ databases">
        <authorList>
            <consortium name="PulseNet: The National Subtyping Network for Foodborne Disease Surveillance"/>
            <person name="Tarr C.L."/>
            <person name="Trees E."/>
            <person name="Katz L.S."/>
            <person name="Carleton-Romer H.A."/>
            <person name="Stroika S."/>
            <person name="Kucerova Z."/>
            <person name="Roache K.F."/>
            <person name="Sabol A.L."/>
            <person name="Besser J."/>
            <person name="Gerner-Smidt P."/>
        </authorList>
    </citation>
    <scope>NUCLEOTIDE SEQUENCE</scope>
    <source>
        <strain evidence="3">2014D-0197</strain>
        <strain evidence="2 4">PNUSAC001503</strain>
    </source>
</reference>
<evidence type="ECO:0000313" key="2">
    <source>
        <dbReference type="EMBL" id="EAI8859117.1"/>
    </source>
</evidence>
<organism evidence="3">
    <name type="scientific">Campylobacter fetus</name>
    <dbReference type="NCBI Taxonomy" id="196"/>
    <lineage>
        <taxon>Bacteria</taxon>
        <taxon>Pseudomonadati</taxon>
        <taxon>Campylobacterota</taxon>
        <taxon>Epsilonproteobacteria</taxon>
        <taxon>Campylobacterales</taxon>
        <taxon>Campylobacteraceae</taxon>
        <taxon>Campylobacter</taxon>
    </lineage>
</organism>
<evidence type="ECO:0000313" key="3">
    <source>
        <dbReference type="EMBL" id="EAK0452800.1"/>
    </source>
</evidence>
<evidence type="ECO:0000313" key="4">
    <source>
        <dbReference type="Proteomes" id="UP000535509"/>
    </source>
</evidence>
<name>A0A5L4XI82_CAMFE</name>
<feature type="domain" description="CYTH" evidence="1">
    <location>
        <begin position="2"/>
        <end position="162"/>
    </location>
</feature>
<dbReference type="AlphaFoldDB" id="A0A5L4XI82"/>